<gene>
    <name evidence="2" type="ORF">H9704_02820</name>
</gene>
<evidence type="ECO:0000313" key="2">
    <source>
        <dbReference type="EMBL" id="HJC05077.1"/>
    </source>
</evidence>
<comment type="caution">
    <text evidence="2">The sequence shown here is derived from an EMBL/GenBank/DDBJ whole genome shotgun (WGS) entry which is preliminary data.</text>
</comment>
<dbReference type="PANTHER" id="PTHR43591">
    <property type="entry name" value="METHYLTRANSFERASE"/>
    <property type="match status" value="1"/>
</dbReference>
<protein>
    <submittedName>
        <fullName evidence="2">Class I SAM-dependent methyltransferase</fullName>
    </submittedName>
</protein>
<evidence type="ECO:0000313" key="3">
    <source>
        <dbReference type="Proteomes" id="UP000823910"/>
    </source>
</evidence>
<feature type="domain" description="Methyltransferase type 11" evidence="1">
    <location>
        <begin position="61"/>
        <end position="155"/>
    </location>
</feature>
<keyword evidence="2" id="KW-0489">Methyltransferase</keyword>
<dbReference type="SUPFAM" id="SSF53335">
    <property type="entry name" value="S-adenosyl-L-methionine-dependent methyltransferases"/>
    <property type="match status" value="1"/>
</dbReference>
<keyword evidence="2" id="KW-0808">Transferase</keyword>
<dbReference type="Gene3D" id="3.40.50.150">
    <property type="entry name" value="Vaccinia Virus protein VP39"/>
    <property type="match status" value="1"/>
</dbReference>
<dbReference type="EMBL" id="DWWT01000008">
    <property type="protein sequence ID" value="HJC05077.1"/>
    <property type="molecule type" value="Genomic_DNA"/>
</dbReference>
<sequence length="266" mass="30131">MNTDTGYAQENIAYWTNRAPGYSEVNKEELAGEQRRVWGLVLAENILKHCPGRKPEDIKVLDVGTGPGFFAIILAEMGFSVTAVDYTARMLAEARYNAGFLARKIQFREMNAERLDFEGETFDAVVSRNLTWNLPNPETAYGEWARVLKPGGLLLNFDANWYRYLYDGEARDAHDRDRKNVADFGAADDTAGTDVDAMEAIARQAPLSALRRPGWDMEVLERLGMDADADSQIWRRVWTRDEWINNASTPMFLVRGVKFAQEGIYS</sequence>
<reference evidence="2" key="1">
    <citation type="journal article" date="2021" name="PeerJ">
        <title>Extensive microbial diversity within the chicken gut microbiome revealed by metagenomics and culture.</title>
        <authorList>
            <person name="Gilroy R."/>
            <person name="Ravi A."/>
            <person name="Getino M."/>
            <person name="Pursley I."/>
            <person name="Horton D.L."/>
            <person name="Alikhan N.F."/>
            <person name="Baker D."/>
            <person name="Gharbi K."/>
            <person name="Hall N."/>
            <person name="Watson M."/>
            <person name="Adriaenssens E.M."/>
            <person name="Foster-Nyarko E."/>
            <person name="Jarju S."/>
            <person name="Secka A."/>
            <person name="Antonio M."/>
            <person name="Oren A."/>
            <person name="Chaudhuri R.R."/>
            <person name="La Ragione R."/>
            <person name="Hildebrand F."/>
            <person name="Pallen M.J."/>
        </authorList>
    </citation>
    <scope>NUCLEOTIDE SEQUENCE</scope>
    <source>
        <strain evidence="2">CHK180-15479</strain>
    </source>
</reference>
<dbReference type="GO" id="GO:0008757">
    <property type="term" value="F:S-adenosylmethionine-dependent methyltransferase activity"/>
    <property type="evidence" value="ECO:0007669"/>
    <property type="project" value="InterPro"/>
</dbReference>
<accession>A0A9D2SH11</accession>
<dbReference type="InterPro" id="IPR013216">
    <property type="entry name" value="Methyltransf_11"/>
</dbReference>
<dbReference type="PANTHER" id="PTHR43591:SF24">
    <property type="entry name" value="2-METHOXY-6-POLYPRENYL-1,4-BENZOQUINOL METHYLASE, MITOCHONDRIAL"/>
    <property type="match status" value="1"/>
</dbReference>
<proteinExistence type="predicted"/>
<dbReference type="Proteomes" id="UP000823910">
    <property type="component" value="Unassembled WGS sequence"/>
</dbReference>
<evidence type="ECO:0000259" key="1">
    <source>
        <dbReference type="Pfam" id="PF08241"/>
    </source>
</evidence>
<dbReference type="Pfam" id="PF08241">
    <property type="entry name" value="Methyltransf_11"/>
    <property type="match status" value="1"/>
</dbReference>
<name>A0A9D2SH11_9FIRM</name>
<dbReference type="InterPro" id="IPR029063">
    <property type="entry name" value="SAM-dependent_MTases_sf"/>
</dbReference>
<dbReference type="CDD" id="cd02440">
    <property type="entry name" value="AdoMet_MTases"/>
    <property type="match status" value="1"/>
</dbReference>
<dbReference type="AlphaFoldDB" id="A0A9D2SH11"/>
<organism evidence="2 3">
    <name type="scientific">Candidatus Enterocloster excrementipullorum</name>
    <dbReference type="NCBI Taxonomy" id="2838559"/>
    <lineage>
        <taxon>Bacteria</taxon>
        <taxon>Bacillati</taxon>
        <taxon>Bacillota</taxon>
        <taxon>Clostridia</taxon>
        <taxon>Lachnospirales</taxon>
        <taxon>Lachnospiraceae</taxon>
        <taxon>Enterocloster</taxon>
    </lineage>
</organism>
<dbReference type="GO" id="GO:0032259">
    <property type="term" value="P:methylation"/>
    <property type="evidence" value="ECO:0007669"/>
    <property type="project" value="UniProtKB-KW"/>
</dbReference>
<reference evidence="2" key="2">
    <citation type="submission" date="2021-04" db="EMBL/GenBank/DDBJ databases">
        <authorList>
            <person name="Gilroy R."/>
        </authorList>
    </citation>
    <scope>NUCLEOTIDE SEQUENCE</scope>
    <source>
        <strain evidence="2">CHK180-15479</strain>
    </source>
</reference>